<dbReference type="Proteomes" id="UP000501914">
    <property type="component" value="Chromosome"/>
</dbReference>
<sequence length="61" mass="6602">MTSIKYGSLRVNHLQNSSGLFVGTNVQKGRKSETFINEGFGAIKGKQNKIKGNVGAVEKSF</sequence>
<organism evidence="1 2">
    <name type="scientific">Bacillus tequilensis</name>
    <dbReference type="NCBI Taxonomy" id="227866"/>
    <lineage>
        <taxon>Bacteria</taxon>
        <taxon>Bacillati</taxon>
        <taxon>Bacillota</taxon>
        <taxon>Bacilli</taxon>
        <taxon>Bacillales</taxon>
        <taxon>Bacillaceae</taxon>
        <taxon>Bacillus</taxon>
    </lineage>
</organism>
<keyword evidence="2" id="KW-1185">Reference proteome</keyword>
<dbReference type="KEGG" id="bteq:G4P54_20770"/>
<name>A0A6H0WTK3_9BACI</name>
<evidence type="ECO:0000313" key="2">
    <source>
        <dbReference type="Proteomes" id="UP000501914"/>
    </source>
</evidence>
<dbReference type="EMBL" id="CP048852">
    <property type="protein sequence ID" value="QIW82045.1"/>
    <property type="molecule type" value="Genomic_DNA"/>
</dbReference>
<accession>A0A6H0WTK3</accession>
<evidence type="ECO:0000313" key="1">
    <source>
        <dbReference type="EMBL" id="QIW82045.1"/>
    </source>
</evidence>
<dbReference type="RefSeq" id="WP_024713350.1">
    <property type="nucleotide sequence ID" value="NZ_CP048852.1"/>
</dbReference>
<dbReference type="OrthoDB" id="2666601at2"/>
<proteinExistence type="predicted"/>
<protein>
    <submittedName>
        <fullName evidence="1">Uncharacterized protein</fullName>
    </submittedName>
</protein>
<reference evidence="1 2" key="1">
    <citation type="submission" date="2020-02" db="EMBL/GenBank/DDBJ databases">
        <title>Genome sequencing, annotation and comparative genomic analysis of Bacillus tequilensis EA-CB0015, an effective biological control agent against Pseudocercospora fijiensis in banana plants.</title>
        <authorList>
            <person name="Cuellar-Gaviria T.Z."/>
            <person name="Ju K.-S."/>
            <person name="Villegas-Escobar V."/>
        </authorList>
    </citation>
    <scope>NUCLEOTIDE SEQUENCE [LARGE SCALE GENOMIC DNA]</scope>
    <source>
        <strain evidence="1 2">EA-CB0015</strain>
    </source>
</reference>
<gene>
    <name evidence="1" type="ORF">G4P54_20770</name>
</gene>
<dbReference type="AlphaFoldDB" id="A0A6H0WTK3"/>